<keyword evidence="3" id="KW-1185">Reference proteome</keyword>
<proteinExistence type="predicted"/>
<evidence type="ECO:0000313" key="2">
    <source>
        <dbReference type="EMBL" id="KAK2105148.1"/>
    </source>
</evidence>
<evidence type="ECO:0000256" key="1">
    <source>
        <dbReference type="SAM" id="MobiDB-lite"/>
    </source>
</evidence>
<gene>
    <name evidence="2" type="ORF">P7K49_014662</name>
</gene>
<feature type="compositionally biased region" description="Basic and acidic residues" evidence="1">
    <location>
        <begin position="147"/>
        <end position="162"/>
    </location>
</feature>
<protein>
    <submittedName>
        <fullName evidence="2">Uncharacterized protein</fullName>
    </submittedName>
</protein>
<evidence type="ECO:0000313" key="3">
    <source>
        <dbReference type="Proteomes" id="UP001266305"/>
    </source>
</evidence>
<sequence>MGGAGPSAGRAGPPHTGCWEPGGEPPLLRGEAAAERGKFLMIQCPYTTIFTDAKVSSMVFDLKCIVEGILSDCTRCGKDAARVWLHQPKCTATAPATALPTFWADDALEALHIPPPLGSPKTQEAVPMSKPGTEGTLPERQSPTSYSKRDVDVRVEKSVLVP</sequence>
<name>A0ABQ9V712_SAGOE</name>
<reference evidence="2 3" key="1">
    <citation type="submission" date="2023-05" db="EMBL/GenBank/DDBJ databases">
        <title>B98-5 Cell Line De Novo Hybrid Assembly: An Optical Mapping Approach.</title>
        <authorList>
            <person name="Kananen K."/>
            <person name="Auerbach J.A."/>
            <person name="Kautto E."/>
            <person name="Blachly J.S."/>
        </authorList>
    </citation>
    <scope>NUCLEOTIDE SEQUENCE [LARGE SCALE GENOMIC DNA]</scope>
    <source>
        <strain evidence="2">B95-8</strain>
        <tissue evidence="2">Cell line</tissue>
    </source>
</reference>
<comment type="caution">
    <text evidence="2">The sequence shown here is derived from an EMBL/GenBank/DDBJ whole genome shotgun (WGS) entry which is preliminary data.</text>
</comment>
<feature type="region of interest" description="Disordered" evidence="1">
    <location>
        <begin position="114"/>
        <end position="162"/>
    </location>
</feature>
<dbReference type="Proteomes" id="UP001266305">
    <property type="component" value="Unassembled WGS sequence"/>
</dbReference>
<accession>A0ABQ9V712</accession>
<feature type="region of interest" description="Disordered" evidence="1">
    <location>
        <begin position="1"/>
        <end position="24"/>
    </location>
</feature>
<dbReference type="EMBL" id="JASSZA010000007">
    <property type="protein sequence ID" value="KAK2105148.1"/>
    <property type="molecule type" value="Genomic_DNA"/>
</dbReference>
<organism evidence="2 3">
    <name type="scientific">Saguinus oedipus</name>
    <name type="common">Cotton-top tamarin</name>
    <name type="synonym">Oedipomidas oedipus</name>
    <dbReference type="NCBI Taxonomy" id="9490"/>
    <lineage>
        <taxon>Eukaryota</taxon>
        <taxon>Metazoa</taxon>
        <taxon>Chordata</taxon>
        <taxon>Craniata</taxon>
        <taxon>Vertebrata</taxon>
        <taxon>Euteleostomi</taxon>
        <taxon>Mammalia</taxon>
        <taxon>Eutheria</taxon>
        <taxon>Euarchontoglires</taxon>
        <taxon>Primates</taxon>
        <taxon>Haplorrhini</taxon>
        <taxon>Platyrrhini</taxon>
        <taxon>Cebidae</taxon>
        <taxon>Callitrichinae</taxon>
        <taxon>Saguinus</taxon>
    </lineage>
</organism>